<dbReference type="AlphaFoldDB" id="A0A0J6Y748"/>
<protein>
    <submittedName>
        <fullName evidence="1">Uncharacterized protein</fullName>
    </submittedName>
</protein>
<organism evidence="1 2">
    <name type="scientific">Coccidioides immitis RMSCC 2394</name>
    <dbReference type="NCBI Taxonomy" id="404692"/>
    <lineage>
        <taxon>Eukaryota</taxon>
        <taxon>Fungi</taxon>
        <taxon>Dikarya</taxon>
        <taxon>Ascomycota</taxon>
        <taxon>Pezizomycotina</taxon>
        <taxon>Eurotiomycetes</taxon>
        <taxon>Eurotiomycetidae</taxon>
        <taxon>Onygenales</taxon>
        <taxon>Onygenaceae</taxon>
        <taxon>Coccidioides</taxon>
    </lineage>
</organism>
<evidence type="ECO:0000313" key="2">
    <source>
        <dbReference type="Proteomes" id="UP000054565"/>
    </source>
</evidence>
<dbReference type="Proteomes" id="UP000054565">
    <property type="component" value="Unassembled WGS sequence"/>
</dbReference>
<accession>A0A0J6Y748</accession>
<evidence type="ECO:0000313" key="1">
    <source>
        <dbReference type="EMBL" id="KMP02864.1"/>
    </source>
</evidence>
<reference evidence="2" key="1">
    <citation type="journal article" date="2010" name="Genome Res.">
        <title>Population genomic sequencing of Coccidioides fungi reveals recent hybridization and transposon control.</title>
        <authorList>
            <person name="Neafsey D.E."/>
            <person name="Barker B.M."/>
            <person name="Sharpton T.J."/>
            <person name="Stajich J.E."/>
            <person name="Park D.J."/>
            <person name="Whiston E."/>
            <person name="Hung C.-Y."/>
            <person name="McMahan C."/>
            <person name="White J."/>
            <person name="Sykes S."/>
            <person name="Heiman D."/>
            <person name="Young S."/>
            <person name="Zeng Q."/>
            <person name="Abouelleil A."/>
            <person name="Aftuck L."/>
            <person name="Bessette D."/>
            <person name="Brown A."/>
            <person name="FitzGerald M."/>
            <person name="Lui A."/>
            <person name="Macdonald J.P."/>
            <person name="Priest M."/>
            <person name="Orbach M.J."/>
            <person name="Galgiani J.N."/>
            <person name="Kirkland T.N."/>
            <person name="Cole G.T."/>
            <person name="Birren B.W."/>
            <person name="Henn M.R."/>
            <person name="Taylor J.W."/>
            <person name="Rounsley S.D."/>
        </authorList>
    </citation>
    <scope>NUCLEOTIDE SEQUENCE [LARGE SCALE GENOMIC DNA]</scope>
    <source>
        <strain evidence="2">RMSCC 2394</strain>
    </source>
</reference>
<name>A0A0J6Y748_COCIT</name>
<proteinExistence type="predicted"/>
<dbReference type="EMBL" id="DS028094">
    <property type="protein sequence ID" value="KMP02864.1"/>
    <property type="molecule type" value="Genomic_DNA"/>
</dbReference>
<gene>
    <name evidence="1" type="ORF">CIRG_02556</name>
</gene>
<sequence>MKIAVVMVPKSIILMVFTSTSINSLTLVALGDNTKPEFSQLIEVQFTIPDIERFLSMLSQLVIPKVDAQLEGLEADVNAAAAEMDPRHGCNNVPRSEERSS</sequence>